<name>A0A756LE99_SALER</name>
<keyword evidence="8" id="KW-0249">Electron transport</keyword>
<dbReference type="GO" id="GO:0046872">
    <property type="term" value="F:metal ion binding"/>
    <property type="evidence" value="ECO:0007669"/>
    <property type="project" value="UniProtKB-KW"/>
</dbReference>
<accession>A0A756LE99</accession>
<dbReference type="SUPFAM" id="SSF81342">
    <property type="entry name" value="Transmembrane di-heme cytochromes"/>
    <property type="match status" value="1"/>
</dbReference>
<feature type="transmembrane region" description="Helical" evidence="13">
    <location>
        <begin position="89"/>
        <end position="109"/>
    </location>
</feature>
<feature type="transmembrane region" description="Helical" evidence="13">
    <location>
        <begin position="46"/>
        <end position="63"/>
    </location>
</feature>
<evidence type="ECO:0000256" key="7">
    <source>
        <dbReference type="ARBA" id="ARBA00022723"/>
    </source>
</evidence>
<feature type="transmembrane region" description="Helical" evidence="13">
    <location>
        <begin position="144"/>
        <end position="162"/>
    </location>
</feature>
<keyword evidence="6 13" id="KW-0812">Transmembrane</keyword>
<dbReference type="GO" id="GO:0005886">
    <property type="term" value="C:plasma membrane"/>
    <property type="evidence" value="ECO:0007669"/>
    <property type="project" value="UniProtKB-SubCell"/>
</dbReference>
<dbReference type="PANTHER" id="PTHR30529">
    <property type="entry name" value="CYTOCHROME B561"/>
    <property type="match status" value="1"/>
</dbReference>
<dbReference type="InterPro" id="IPR011577">
    <property type="entry name" value="Cyt_b561_bac/Ni-Hgenase"/>
</dbReference>
<comment type="subcellular location">
    <subcellularLocation>
        <location evidence="2">Cell membrane</location>
        <topology evidence="2">Multi-pass membrane protein</topology>
    </subcellularLocation>
</comment>
<reference evidence="15" key="1">
    <citation type="journal article" date="2018" name="Genome Biol.">
        <title>SKESA: strategic k-mer extension for scrupulous assemblies.</title>
        <authorList>
            <person name="Souvorov A."/>
            <person name="Agarwala R."/>
            <person name="Lipman D.J."/>
        </authorList>
    </citation>
    <scope>NUCLEOTIDE SEQUENCE</scope>
    <source>
        <strain evidence="15">MA.CK_00/00002125</strain>
    </source>
</reference>
<dbReference type="InterPro" id="IPR052168">
    <property type="entry name" value="Cytochrome_b561_oxidase"/>
</dbReference>
<evidence type="ECO:0000256" key="4">
    <source>
        <dbReference type="ARBA" id="ARBA00022475"/>
    </source>
</evidence>
<evidence type="ECO:0000256" key="6">
    <source>
        <dbReference type="ARBA" id="ARBA00022692"/>
    </source>
</evidence>
<dbReference type="AlphaFoldDB" id="A0A756LE99"/>
<dbReference type="PANTHER" id="PTHR30529:SF3">
    <property type="entry name" value="CYTOCHROME B561 HOMOLOG 1"/>
    <property type="match status" value="1"/>
</dbReference>
<evidence type="ECO:0000256" key="3">
    <source>
        <dbReference type="ARBA" id="ARBA00022448"/>
    </source>
</evidence>
<evidence type="ECO:0000256" key="8">
    <source>
        <dbReference type="ARBA" id="ARBA00022982"/>
    </source>
</evidence>
<keyword evidence="10" id="KW-0408">Iron</keyword>
<proteinExistence type="inferred from homology"/>
<comment type="caution">
    <text evidence="15">The sequence shown here is derived from an EMBL/GenBank/DDBJ whole genome shotgun (WGS) entry which is preliminary data.</text>
</comment>
<feature type="domain" description="Cytochrome b561 bacterial/Ni-hydrogenase" evidence="14">
    <location>
        <begin position="4"/>
        <end position="173"/>
    </location>
</feature>
<keyword evidence="5" id="KW-0349">Heme</keyword>
<evidence type="ECO:0000256" key="11">
    <source>
        <dbReference type="ARBA" id="ARBA00023136"/>
    </source>
</evidence>
<keyword evidence="3" id="KW-0813">Transport</keyword>
<dbReference type="GO" id="GO:0009055">
    <property type="term" value="F:electron transfer activity"/>
    <property type="evidence" value="ECO:0007669"/>
    <property type="project" value="InterPro"/>
</dbReference>
<feature type="transmembrane region" description="Helical" evidence="13">
    <location>
        <begin position="7"/>
        <end position="26"/>
    </location>
</feature>
<keyword evidence="11 13" id="KW-0472">Membrane</keyword>
<evidence type="ECO:0000256" key="1">
    <source>
        <dbReference type="ARBA" id="ARBA00001970"/>
    </source>
</evidence>
<evidence type="ECO:0000256" key="10">
    <source>
        <dbReference type="ARBA" id="ARBA00023004"/>
    </source>
</evidence>
<gene>
    <name evidence="15" type="ORF">G8O67_003439</name>
</gene>
<comment type="similarity">
    <text evidence="12">Belongs to the cytochrome b561 family.</text>
</comment>
<sequence length="178" mass="20234">MKKFSGLQIQLHWLTLLLIAVTYAAMEFRGIFPKGSAAYLAMRETHYNAGIFTWALMFVRLNLHRKYSSPAIIPSPPAWQEKAAKVMHFVLYAIFLLLPLFGVAIMITGGKHWSFLGMSAPVFMPPDHEIKSILEGIHKTLANAGYFFVAAHAAAALFHHYVQRDNTLIRMLPWHINR</sequence>
<evidence type="ECO:0000256" key="13">
    <source>
        <dbReference type="SAM" id="Phobius"/>
    </source>
</evidence>
<dbReference type="Pfam" id="PF01292">
    <property type="entry name" value="Ni_hydr_CYTB"/>
    <property type="match status" value="1"/>
</dbReference>
<keyword evidence="4" id="KW-1003">Cell membrane</keyword>
<evidence type="ECO:0000313" key="15">
    <source>
        <dbReference type="EMBL" id="HAG0016118.1"/>
    </source>
</evidence>
<keyword evidence="9 13" id="KW-1133">Transmembrane helix</keyword>
<evidence type="ECO:0000256" key="9">
    <source>
        <dbReference type="ARBA" id="ARBA00022989"/>
    </source>
</evidence>
<reference evidence="15" key="2">
    <citation type="submission" date="2020-02" db="EMBL/GenBank/DDBJ databases">
        <authorList>
            <consortium name="NCBI Pathogen Detection Project"/>
        </authorList>
    </citation>
    <scope>NUCLEOTIDE SEQUENCE</scope>
    <source>
        <strain evidence="15">MA.CK_00/00002125</strain>
    </source>
</reference>
<evidence type="ECO:0000256" key="5">
    <source>
        <dbReference type="ARBA" id="ARBA00022617"/>
    </source>
</evidence>
<evidence type="ECO:0000256" key="12">
    <source>
        <dbReference type="ARBA" id="ARBA00037975"/>
    </source>
</evidence>
<comment type="cofactor">
    <cofactor evidence="1">
        <name>heme b</name>
        <dbReference type="ChEBI" id="CHEBI:60344"/>
    </cofactor>
</comment>
<keyword evidence="7" id="KW-0479">Metal-binding</keyword>
<dbReference type="EMBL" id="DAAWYJ010000015">
    <property type="protein sequence ID" value="HAG0016118.1"/>
    <property type="molecule type" value="Genomic_DNA"/>
</dbReference>
<evidence type="ECO:0000259" key="14">
    <source>
        <dbReference type="Pfam" id="PF01292"/>
    </source>
</evidence>
<dbReference type="GO" id="GO:0022904">
    <property type="term" value="P:respiratory electron transport chain"/>
    <property type="evidence" value="ECO:0007669"/>
    <property type="project" value="InterPro"/>
</dbReference>
<dbReference type="InterPro" id="IPR016174">
    <property type="entry name" value="Di-haem_cyt_TM"/>
</dbReference>
<organism evidence="15">
    <name type="scientific">Salmonella enterica</name>
    <name type="common">Salmonella choleraesuis</name>
    <dbReference type="NCBI Taxonomy" id="28901"/>
    <lineage>
        <taxon>Bacteria</taxon>
        <taxon>Pseudomonadati</taxon>
        <taxon>Pseudomonadota</taxon>
        <taxon>Gammaproteobacteria</taxon>
        <taxon>Enterobacterales</taxon>
        <taxon>Enterobacteriaceae</taxon>
        <taxon>Salmonella</taxon>
    </lineage>
</organism>
<evidence type="ECO:0000256" key="2">
    <source>
        <dbReference type="ARBA" id="ARBA00004651"/>
    </source>
</evidence>
<dbReference type="GO" id="GO:0020037">
    <property type="term" value="F:heme binding"/>
    <property type="evidence" value="ECO:0007669"/>
    <property type="project" value="TreeGrafter"/>
</dbReference>
<protein>
    <submittedName>
        <fullName evidence="15">Cytochrome b</fullName>
    </submittedName>
</protein>